<evidence type="ECO:0000256" key="3">
    <source>
        <dbReference type="ARBA" id="ARBA00022741"/>
    </source>
</evidence>
<evidence type="ECO:0000259" key="5">
    <source>
        <dbReference type="PROSITE" id="PS50893"/>
    </source>
</evidence>
<dbReference type="PROSITE" id="PS50893">
    <property type="entry name" value="ABC_TRANSPORTER_2"/>
    <property type="match status" value="2"/>
</dbReference>
<dbReference type="Pfam" id="PF00005">
    <property type="entry name" value="ABC_tran"/>
    <property type="match status" value="2"/>
</dbReference>
<keyword evidence="4 6" id="KW-0067">ATP-binding</keyword>
<keyword evidence="1" id="KW-0813">Transport</keyword>
<keyword evidence="2" id="KW-0677">Repeat</keyword>
<dbReference type="Gene3D" id="3.40.50.300">
    <property type="entry name" value="P-loop containing nucleotide triphosphate hydrolases"/>
    <property type="match status" value="2"/>
</dbReference>
<evidence type="ECO:0000256" key="2">
    <source>
        <dbReference type="ARBA" id="ARBA00022737"/>
    </source>
</evidence>
<proteinExistence type="predicted"/>
<evidence type="ECO:0000256" key="1">
    <source>
        <dbReference type="ARBA" id="ARBA00022448"/>
    </source>
</evidence>
<organism evidence="6 7">
    <name type="scientific">Streptomyces chisholmiae</name>
    <dbReference type="NCBI Taxonomy" id="3075540"/>
    <lineage>
        <taxon>Bacteria</taxon>
        <taxon>Bacillati</taxon>
        <taxon>Actinomycetota</taxon>
        <taxon>Actinomycetes</taxon>
        <taxon>Kitasatosporales</taxon>
        <taxon>Streptomycetaceae</taxon>
        <taxon>Streptomyces</taxon>
    </lineage>
</organism>
<protein>
    <submittedName>
        <fullName evidence="6">Sugar ABC transporter ATP-binding protein</fullName>
    </submittedName>
</protein>
<dbReference type="SUPFAM" id="SSF52540">
    <property type="entry name" value="P-loop containing nucleoside triphosphate hydrolases"/>
    <property type="match status" value="2"/>
</dbReference>
<evidence type="ECO:0000313" key="7">
    <source>
        <dbReference type="Proteomes" id="UP001183410"/>
    </source>
</evidence>
<dbReference type="SMART" id="SM00382">
    <property type="entry name" value="AAA"/>
    <property type="match status" value="2"/>
</dbReference>
<dbReference type="InterPro" id="IPR050107">
    <property type="entry name" value="ABC_carbohydrate_import_ATPase"/>
</dbReference>
<dbReference type="RefSeq" id="WP_311668484.1">
    <property type="nucleotide sequence ID" value="NZ_JAVREO010000011.1"/>
</dbReference>
<evidence type="ECO:0000256" key="4">
    <source>
        <dbReference type="ARBA" id="ARBA00022840"/>
    </source>
</evidence>
<dbReference type="PANTHER" id="PTHR43790">
    <property type="entry name" value="CARBOHYDRATE TRANSPORT ATP-BINDING PROTEIN MG119-RELATED"/>
    <property type="match status" value="1"/>
</dbReference>
<feature type="domain" description="ABC transporter" evidence="5">
    <location>
        <begin position="9"/>
        <end position="245"/>
    </location>
</feature>
<dbReference type="InterPro" id="IPR003593">
    <property type="entry name" value="AAA+_ATPase"/>
</dbReference>
<dbReference type="GO" id="GO:0005524">
    <property type="term" value="F:ATP binding"/>
    <property type="evidence" value="ECO:0007669"/>
    <property type="project" value="UniProtKB-KW"/>
</dbReference>
<sequence>MASAPPPILTLSGITKSFPGVRALDGVDLDVLPGEVHCLLGQNGAGKSTLIKVIAGAHQPDEGRIGWQGEDVTLGTPVAAMRLGIATIYQELDLVLHLSVAENVHLGHETATAGFVRRSVARERTAALLARLGHPEIHPDTIVGDLSSAGQQIVSMARALSHETRLIVMDEPSAVLDPDEVGNLFRIVESLTADNVAVVYISHRLEEIREIGDRVTVLKDGRAVARGLPAGSTATKDIVALMTGRDVAHDFPRRTAPLPEPAGEPVLVAENLSRAGEFAPLDLTLHPGEIVGLAGLVGSGRSEILETIYGARTPSTGQVTVGGKRLRPGSVVSAVRAGLGLAPEERKAQALFMLESVTRNVSVSSLPRFSRGGWLDRSGERAAAHRNIRELSLRPDNPDAPVRTLSGGNQQKAVLARWLLRRCQVLLLDEPTRGVDVGARAELYALIRRLADDGVAVLLVSSEIPEVLGLADRVLVLREGQVVHTAPARELDEHRVLDLVMEGSQA</sequence>
<dbReference type="CDD" id="cd03216">
    <property type="entry name" value="ABC_Carb_Monos_I"/>
    <property type="match status" value="1"/>
</dbReference>
<gene>
    <name evidence="6" type="ORF">RM844_19085</name>
</gene>
<feature type="domain" description="ABC transporter" evidence="5">
    <location>
        <begin position="261"/>
        <end position="504"/>
    </location>
</feature>
<name>A0ABU2JTS8_9ACTN</name>
<dbReference type="PANTHER" id="PTHR43790:SF9">
    <property type="entry name" value="GALACTOFURANOSE TRANSPORTER ATP-BINDING PROTEIN YTFR"/>
    <property type="match status" value="1"/>
</dbReference>
<dbReference type="PROSITE" id="PS00211">
    <property type="entry name" value="ABC_TRANSPORTER_1"/>
    <property type="match status" value="1"/>
</dbReference>
<dbReference type="CDD" id="cd03215">
    <property type="entry name" value="ABC_Carb_Monos_II"/>
    <property type="match status" value="1"/>
</dbReference>
<keyword evidence="7" id="KW-1185">Reference proteome</keyword>
<keyword evidence="3" id="KW-0547">Nucleotide-binding</keyword>
<dbReference type="InterPro" id="IPR017871">
    <property type="entry name" value="ABC_transporter-like_CS"/>
</dbReference>
<reference evidence="7" key="1">
    <citation type="submission" date="2023-07" db="EMBL/GenBank/DDBJ databases">
        <title>30 novel species of actinomycetes from the DSMZ collection.</title>
        <authorList>
            <person name="Nouioui I."/>
        </authorList>
    </citation>
    <scope>NUCLEOTIDE SEQUENCE [LARGE SCALE GENOMIC DNA]</scope>
    <source>
        <strain evidence="7">DSM 44915</strain>
    </source>
</reference>
<dbReference type="Proteomes" id="UP001183410">
    <property type="component" value="Unassembled WGS sequence"/>
</dbReference>
<dbReference type="InterPro" id="IPR027417">
    <property type="entry name" value="P-loop_NTPase"/>
</dbReference>
<accession>A0ABU2JTS8</accession>
<evidence type="ECO:0000313" key="6">
    <source>
        <dbReference type="EMBL" id="MDT0268392.1"/>
    </source>
</evidence>
<comment type="caution">
    <text evidence="6">The sequence shown here is derived from an EMBL/GenBank/DDBJ whole genome shotgun (WGS) entry which is preliminary data.</text>
</comment>
<dbReference type="EMBL" id="JAVREO010000011">
    <property type="protein sequence ID" value="MDT0268392.1"/>
    <property type="molecule type" value="Genomic_DNA"/>
</dbReference>
<dbReference type="InterPro" id="IPR003439">
    <property type="entry name" value="ABC_transporter-like_ATP-bd"/>
</dbReference>